<proteinExistence type="predicted"/>
<dbReference type="PANTHER" id="PTHR47637">
    <property type="entry name" value="CHAPERONE SURA"/>
    <property type="match status" value="1"/>
</dbReference>
<keyword evidence="4" id="KW-1185">Reference proteome</keyword>
<organism evidence="3 4">
    <name type="scientific">Allorhizobium borbori</name>
    <dbReference type="NCBI Taxonomy" id="485907"/>
    <lineage>
        <taxon>Bacteria</taxon>
        <taxon>Pseudomonadati</taxon>
        <taxon>Pseudomonadota</taxon>
        <taxon>Alphaproteobacteria</taxon>
        <taxon>Hyphomicrobiales</taxon>
        <taxon>Rhizobiaceae</taxon>
        <taxon>Rhizobium/Agrobacterium group</taxon>
        <taxon>Allorhizobium</taxon>
    </lineage>
</organism>
<dbReference type="Gene3D" id="1.10.4030.10">
    <property type="entry name" value="Porin chaperone SurA, peptide-binding domain"/>
    <property type="match status" value="1"/>
</dbReference>
<sequence>MAVGKKAVRALMAGVVASSLSAAVVPVAFLAATPANAQSSSTVEVIVGRTAITNNDVSRRMAFLKLQRQKADRKMAREQLVDETLKRQEIARVGASVSQDDVDKSFARFAAGNKLSPQQLSQILNQAGVGPEHFKAFIAVQMSWPRLLNAKYGSAGKLSNQDIVKRMAEAGKKPVTTEYIFQQVIFVVPAAKKAIAPKRKAEAEAARASYPGCAQGKQFAKAYHDVTVRDLGRMMVQQIPDEWKPLVEAAKGQTTGVLITDKGAEFLAICSQRQVNDDLAAEIVFRAEDLANAGKQSEANPNEKKFLDELRAKTQITYR</sequence>
<comment type="caution">
    <text evidence="3">The sequence shown here is derived from an EMBL/GenBank/DDBJ whole genome shotgun (WGS) entry which is preliminary data.</text>
</comment>
<feature type="signal peptide" evidence="2">
    <location>
        <begin position="1"/>
        <end position="37"/>
    </location>
</feature>
<dbReference type="RefSeq" id="WP_183790522.1">
    <property type="nucleotide sequence ID" value="NZ_JACIDU010000004.1"/>
</dbReference>
<dbReference type="Proteomes" id="UP000584824">
    <property type="component" value="Unassembled WGS sequence"/>
</dbReference>
<evidence type="ECO:0000256" key="2">
    <source>
        <dbReference type="SAM" id="SignalP"/>
    </source>
</evidence>
<dbReference type="Pfam" id="PF13624">
    <property type="entry name" value="SurA_N_3"/>
    <property type="match status" value="1"/>
</dbReference>
<evidence type="ECO:0000256" key="1">
    <source>
        <dbReference type="ARBA" id="ARBA00022729"/>
    </source>
</evidence>
<dbReference type="AlphaFoldDB" id="A0A7W6K011"/>
<keyword evidence="1 2" id="KW-0732">Signal</keyword>
<dbReference type="InterPro" id="IPR050280">
    <property type="entry name" value="OMP_Chaperone_SurA"/>
</dbReference>
<feature type="chain" id="PRO_5031365676" evidence="2">
    <location>
        <begin position="38"/>
        <end position="319"/>
    </location>
</feature>
<dbReference type="EMBL" id="JACIDU010000004">
    <property type="protein sequence ID" value="MBB4102693.1"/>
    <property type="molecule type" value="Genomic_DNA"/>
</dbReference>
<reference evidence="3 4" key="1">
    <citation type="submission" date="2020-08" db="EMBL/GenBank/DDBJ databases">
        <title>Genomic Encyclopedia of Type Strains, Phase IV (KMG-IV): sequencing the most valuable type-strain genomes for metagenomic binning, comparative biology and taxonomic classification.</title>
        <authorList>
            <person name="Goeker M."/>
        </authorList>
    </citation>
    <scope>NUCLEOTIDE SEQUENCE [LARGE SCALE GENOMIC DNA]</scope>
    <source>
        <strain evidence="3 4">DSM 26385</strain>
    </source>
</reference>
<keyword evidence="3" id="KW-0413">Isomerase</keyword>
<accession>A0A7W6K011</accession>
<evidence type="ECO:0000313" key="3">
    <source>
        <dbReference type="EMBL" id="MBB4102693.1"/>
    </source>
</evidence>
<protein>
    <submittedName>
        <fullName evidence="3">Peptidyl-prolyl cis-trans isomerase SurA</fullName>
        <ecNumber evidence="3">5.2.1.8</ecNumber>
    </submittedName>
</protein>
<name>A0A7W6K011_9HYPH</name>
<evidence type="ECO:0000313" key="4">
    <source>
        <dbReference type="Proteomes" id="UP000584824"/>
    </source>
</evidence>
<dbReference type="PANTHER" id="PTHR47637:SF1">
    <property type="entry name" value="CHAPERONE SURA"/>
    <property type="match status" value="1"/>
</dbReference>
<gene>
    <name evidence="3" type="ORF">GGQ66_001236</name>
</gene>
<dbReference type="SUPFAM" id="SSF109998">
    <property type="entry name" value="Triger factor/SurA peptide-binding domain-like"/>
    <property type="match status" value="1"/>
</dbReference>
<dbReference type="InterPro" id="IPR027304">
    <property type="entry name" value="Trigger_fact/SurA_dom_sf"/>
</dbReference>
<dbReference type="GO" id="GO:0003755">
    <property type="term" value="F:peptidyl-prolyl cis-trans isomerase activity"/>
    <property type="evidence" value="ECO:0007669"/>
    <property type="project" value="UniProtKB-EC"/>
</dbReference>
<dbReference type="EC" id="5.2.1.8" evidence="3"/>